<comment type="caution">
    <text evidence="3">The sequence shown here is derived from an EMBL/GenBank/DDBJ whole genome shotgun (WGS) entry which is preliminary data.</text>
</comment>
<gene>
    <name evidence="3" type="ORF">CWE10_00340</name>
</gene>
<feature type="domain" description="NADP-dependent oxidoreductase" evidence="2">
    <location>
        <begin position="15"/>
        <end position="311"/>
    </location>
</feature>
<dbReference type="InterPro" id="IPR020471">
    <property type="entry name" value="AKR"/>
</dbReference>
<dbReference type="GO" id="GO:0016491">
    <property type="term" value="F:oxidoreductase activity"/>
    <property type="evidence" value="ECO:0007669"/>
    <property type="project" value="UniProtKB-KW"/>
</dbReference>
<reference evidence="3" key="1">
    <citation type="submission" date="2017-11" db="EMBL/GenBank/DDBJ databases">
        <title>Three new genomes from thermophilic consortium.</title>
        <authorList>
            <person name="Quaggio R."/>
            <person name="Amgarten D."/>
            <person name="Setubal J.C."/>
        </authorList>
    </citation>
    <scope>NUCLEOTIDE SEQUENCE</scope>
    <source>
        <strain evidence="3">ZCTH01-B2</strain>
    </source>
</reference>
<evidence type="ECO:0000259" key="2">
    <source>
        <dbReference type="Pfam" id="PF00248"/>
    </source>
</evidence>
<dbReference type="AlphaFoldDB" id="A0A953LIF4"/>
<dbReference type="GO" id="GO:0005829">
    <property type="term" value="C:cytosol"/>
    <property type="evidence" value="ECO:0007669"/>
    <property type="project" value="TreeGrafter"/>
</dbReference>
<accession>A0A953LIF4</accession>
<sequence>MEYRNLGRSGLKVSKMALGTNAFGTRTDEATAIRIVHAALDAGINLIDTADMYGQGESERMIGLALKDRRSRAVLATKCWYPTGDGPNDRGASRKHIMDAVDASLRRLQTDYIDVYQIHRWDGDTPIEETMRALEDLVRAGKVRYIGCSNFAAWQIVMANAVADRHGWSRFISNQPEYSPVSRQIEQEVIPACLADGVGQIVYFPLAGGLFTGKYRRGEAPPPDSRAAKQGPRFAERWLTPAHFDLVEAMEQVAREAGLTLAQLTLAWVMARPGVTAAIVGASRPEQVAENVSACEVQLPQEVMDRVTALSEPFTR</sequence>
<evidence type="ECO:0000313" key="4">
    <source>
        <dbReference type="Proteomes" id="UP000732377"/>
    </source>
</evidence>
<dbReference type="InterPro" id="IPR036812">
    <property type="entry name" value="NAD(P)_OxRdtase_dom_sf"/>
</dbReference>
<proteinExistence type="predicted"/>
<organism evidence="3 4">
    <name type="scientific">Symbiobacterium thermophilum</name>
    <dbReference type="NCBI Taxonomy" id="2734"/>
    <lineage>
        <taxon>Bacteria</taxon>
        <taxon>Bacillati</taxon>
        <taxon>Bacillota</taxon>
        <taxon>Clostridia</taxon>
        <taxon>Eubacteriales</taxon>
        <taxon>Symbiobacteriaceae</taxon>
        <taxon>Symbiobacterium</taxon>
    </lineage>
</organism>
<evidence type="ECO:0000313" key="3">
    <source>
        <dbReference type="EMBL" id="MBY6274657.1"/>
    </source>
</evidence>
<dbReference type="Proteomes" id="UP000732377">
    <property type="component" value="Unassembled WGS sequence"/>
</dbReference>
<dbReference type="Gene3D" id="3.20.20.100">
    <property type="entry name" value="NADP-dependent oxidoreductase domain"/>
    <property type="match status" value="1"/>
</dbReference>
<dbReference type="RefSeq" id="WP_273377411.1">
    <property type="nucleotide sequence ID" value="NZ_PIUK01000001.1"/>
</dbReference>
<dbReference type="InterPro" id="IPR023210">
    <property type="entry name" value="NADP_OxRdtase_dom"/>
</dbReference>
<name>A0A953LIF4_SYMTR</name>
<dbReference type="Pfam" id="PF00248">
    <property type="entry name" value="Aldo_ket_red"/>
    <property type="match status" value="1"/>
</dbReference>
<dbReference type="FunFam" id="3.20.20.100:FF:000004">
    <property type="entry name" value="Oxidoreductase, aldo/keto reductase"/>
    <property type="match status" value="1"/>
</dbReference>
<dbReference type="PANTHER" id="PTHR43364:SF4">
    <property type="entry name" value="NAD(P)-LINKED OXIDOREDUCTASE SUPERFAMILY PROTEIN"/>
    <property type="match status" value="1"/>
</dbReference>
<dbReference type="InterPro" id="IPR050523">
    <property type="entry name" value="AKR_Detox_Biosynth"/>
</dbReference>
<dbReference type="SUPFAM" id="SSF51430">
    <property type="entry name" value="NAD(P)-linked oxidoreductase"/>
    <property type="match status" value="1"/>
</dbReference>
<dbReference type="PRINTS" id="PR00069">
    <property type="entry name" value="ALDKETRDTASE"/>
</dbReference>
<dbReference type="EMBL" id="PIUK01000001">
    <property type="protein sequence ID" value="MBY6274657.1"/>
    <property type="molecule type" value="Genomic_DNA"/>
</dbReference>
<keyword evidence="1" id="KW-0560">Oxidoreductase</keyword>
<dbReference type="PANTHER" id="PTHR43364">
    <property type="entry name" value="NADH-SPECIFIC METHYLGLYOXAL REDUCTASE-RELATED"/>
    <property type="match status" value="1"/>
</dbReference>
<dbReference type="CDD" id="cd19087">
    <property type="entry name" value="AKR_AKR12A1_B1_C1"/>
    <property type="match status" value="1"/>
</dbReference>
<evidence type="ECO:0000256" key="1">
    <source>
        <dbReference type="ARBA" id="ARBA00023002"/>
    </source>
</evidence>
<protein>
    <submittedName>
        <fullName evidence="3">Aldo/keto reductase</fullName>
    </submittedName>
</protein>